<dbReference type="EMBL" id="KL198086">
    <property type="protein sequence ID" value="KDQ08779.1"/>
    <property type="molecule type" value="Genomic_DNA"/>
</dbReference>
<keyword evidence="3" id="KW-1185">Reference proteome</keyword>
<dbReference type="GO" id="GO:0010181">
    <property type="term" value="F:FMN binding"/>
    <property type="evidence" value="ECO:0007669"/>
    <property type="project" value="InterPro"/>
</dbReference>
<dbReference type="AlphaFoldDB" id="A0A067LZT1"/>
<dbReference type="FunFam" id="3.20.20.70:FF:000138">
    <property type="entry name" value="NADPH dehydrogenase 1"/>
    <property type="match status" value="1"/>
</dbReference>
<evidence type="ECO:0000259" key="1">
    <source>
        <dbReference type="Pfam" id="PF00724"/>
    </source>
</evidence>
<protein>
    <recommendedName>
        <fullName evidence="1">NADH:flavin oxidoreductase/NADH oxidase N-terminal domain-containing protein</fullName>
    </recommendedName>
</protein>
<dbReference type="CDD" id="cd02933">
    <property type="entry name" value="OYE_like_FMN"/>
    <property type="match status" value="1"/>
</dbReference>
<dbReference type="InterPro" id="IPR013785">
    <property type="entry name" value="Aldolase_TIM"/>
</dbReference>
<accession>A0A067LZT1</accession>
<dbReference type="InParanoid" id="A0A067LZT1"/>
<evidence type="ECO:0000313" key="3">
    <source>
        <dbReference type="Proteomes" id="UP000027195"/>
    </source>
</evidence>
<dbReference type="PANTHER" id="PTHR22893">
    <property type="entry name" value="NADH OXIDOREDUCTASE-RELATED"/>
    <property type="match status" value="1"/>
</dbReference>
<dbReference type="PANTHER" id="PTHR22893:SF91">
    <property type="entry name" value="NADPH DEHYDROGENASE 2-RELATED"/>
    <property type="match status" value="1"/>
</dbReference>
<dbReference type="OrthoDB" id="276546at2759"/>
<dbReference type="Pfam" id="PF00724">
    <property type="entry name" value="Oxidored_FMN"/>
    <property type="match status" value="1"/>
</dbReference>
<feature type="domain" description="NADH:flavin oxidoreductase/NADH oxidase N-terminal" evidence="1">
    <location>
        <begin position="18"/>
        <end position="342"/>
    </location>
</feature>
<dbReference type="GO" id="GO:0003959">
    <property type="term" value="F:NADPH dehydrogenase activity"/>
    <property type="evidence" value="ECO:0007669"/>
    <property type="project" value="TreeGrafter"/>
</dbReference>
<gene>
    <name evidence="2" type="ORF">BOTBODRAFT_37639</name>
</gene>
<dbReference type="InterPro" id="IPR001155">
    <property type="entry name" value="OxRdtase_FMN_N"/>
</dbReference>
<name>A0A067LZT1_BOTB1</name>
<dbReference type="FunCoup" id="A0A067LZT1">
    <property type="interactions" value="249"/>
</dbReference>
<sequence length="379" mass="41783">MPYFPPVSVPQGPSFSSKLFEPIQVGDVTLQHRVAMAPLTRYRADEEHVHGQIAVDYYAQRASTPGTLLFTEATFIAPEAGGYANVPGIYTDAQIAAWKKVTDAVHAHGSFIYLQLWALGRTAEPAVLAAEGHDLVAPSAIPKPGGATPRALTAEEVKKYVRLYAQAARNAVHRAGFDGVEVHSANGYLLNQFLLDTANERTDEYGGSIENRSRFSLEVLAAVTEAVGESKTGIRFSPWGAFQVVRTADPIPTFTYLINTIREKHPNLAYIHLIEPDQEKRAEESNDFARKLWAPRPFLSAGLHDAVSGPKAADERGDVVVYGRYFISNPDLPLRLKRGIELSPYNPKTFYLRGPTQSEGYTDYPFAKQPVQWKATARA</sequence>
<organism evidence="2 3">
    <name type="scientific">Botryobasidium botryosum (strain FD-172 SS1)</name>
    <dbReference type="NCBI Taxonomy" id="930990"/>
    <lineage>
        <taxon>Eukaryota</taxon>
        <taxon>Fungi</taxon>
        <taxon>Dikarya</taxon>
        <taxon>Basidiomycota</taxon>
        <taxon>Agaricomycotina</taxon>
        <taxon>Agaricomycetes</taxon>
        <taxon>Cantharellales</taxon>
        <taxon>Botryobasidiaceae</taxon>
        <taxon>Botryobasidium</taxon>
    </lineage>
</organism>
<dbReference type="STRING" id="930990.A0A067LZT1"/>
<dbReference type="SUPFAM" id="SSF51395">
    <property type="entry name" value="FMN-linked oxidoreductases"/>
    <property type="match status" value="1"/>
</dbReference>
<dbReference type="HOGENOM" id="CLU_012153_0_0_1"/>
<dbReference type="Gene3D" id="3.20.20.70">
    <property type="entry name" value="Aldolase class I"/>
    <property type="match status" value="1"/>
</dbReference>
<dbReference type="InterPro" id="IPR045247">
    <property type="entry name" value="Oye-like"/>
</dbReference>
<evidence type="ECO:0000313" key="2">
    <source>
        <dbReference type="EMBL" id="KDQ08779.1"/>
    </source>
</evidence>
<proteinExistence type="predicted"/>
<reference evidence="3" key="1">
    <citation type="journal article" date="2014" name="Proc. Natl. Acad. Sci. U.S.A.">
        <title>Extensive sampling of basidiomycete genomes demonstrates inadequacy of the white-rot/brown-rot paradigm for wood decay fungi.</title>
        <authorList>
            <person name="Riley R."/>
            <person name="Salamov A.A."/>
            <person name="Brown D.W."/>
            <person name="Nagy L.G."/>
            <person name="Floudas D."/>
            <person name="Held B.W."/>
            <person name="Levasseur A."/>
            <person name="Lombard V."/>
            <person name="Morin E."/>
            <person name="Otillar R."/>
            <person name="Lindquist E.A."/>
            <person name="Sun H."/>
            <person name="LaButti K.M."/>
            <person name="Schmutz J."/>
            <person name="Jabbour D."/>
            <person name="Luo H."/>
            <person name="Baker S.E."/>
            <person name="Pisabarro A.G."/>
            <person name="Walton J.D."/>
            <person name="Blanchette R.A."/>
            <person name="Henrissat B."/>
            <person name="Martin F."/>
            <person name="Cullen D."/>
            <person name="Hibbett D.S."/>
            <person name="Grigoriev I.V."/>
        </authorList>
    </citation>
    <scope>NUCLEOTIDE SEQUENCE [LARGE SCALE GENOMIC DNA]</scope>
    <source>
        <strain evidence="3">FD-172 SS1</strain>
    </source>
</reference>
<dbReference type="Proteomes" id="UP000027195">
    <property type="component" value="Unassembled WGS sequence"/>
</dbReference>